<reference evidence="3" key="1">
    <citation type="submission" date="2013-09" db="EMBL/GenBank/DDBJ databases">
        <title>Corchorus olitorius genome sequencing.</title>
        <authorList>
            <person name="Alam M."/>
            <person name="Haque M.S."/>
            <person name="Islam M.S."/>
            <person name="Emdad E.M."/>
            <person name="Islam M.M."/>
            <person name="Ahmed B."/>
            <person name="Halim A."/>
            <person name="Hossen Q.M.M."/>
            <person name="Hossain M.Z."/>
            <person name="Ahmed R."/>
            <person name="Khan M.M."/>
            <person name="Islam R."/>
            <person name="Rashid M.M."/>
            <person name="Khan S.A."/>
            <person name="Rahman M.S."/>
            <person name="Alam M."/>
            <person name="Yahiya A.S."/>
            <person name="Khan M.S."/>
            <person name="Azam M.S."/>
            <person name="Haque T."/>
            <person name="Lashkar M.Z.H."/>
            <person name="Akhand A.I."/>
            <person name="Morshed G."/>
            <person name="Roy S."/>
            <person name="Uddin K.S."/>
            <person name="Rabeya T."/>
            <person name="Hossain A.S."/>
            <person name="Chowdhury A."/>
            <person name="Snigdha A.R."/>
            <person name="Mortoza M.S."/>
            <person name="Matin S.A."/>
            <person name="Hoque S.M.E."/>
            <person name="Islam M.K."/>
            <person name="Roy D.K."/>
            <person name="Haider R."/>
            <person name="Moosa M.M."/>
            <person name="Elias S.M."/>
            <person name="Hasan A.M."/>
            <person name="Jahan S."/>
            <person name="Shafiuddin M."/>
            <person name="Mahmood N."/>
            <person name="Shommy N.S."/>
        </authorList>
    </citation>
    <scope>NUCLEOTIDE SEQUENCE [LARGE SCALE GENOMIC DNA]</scope>
    <source>
        <strain evidence="3">cv. O-4</strain>
    </source>
</reference>
<dbReference type="AlphaFoldDB" id="A0A1R3GZ08"/>
<sequence length="46" mass="5213">MAVIPHKRVPSFVSRFGPYRRNQSTGATGKRTTASKLKRKLNKGRQ</sequence>
<protein>
    <submittedName>
        <fullName evidence="2">Uncharacterized protein</fullName>
    </submittedName>
</protein>
<feature type="region of interest" description="Disordered" evidence="1">
    <location>
        <begin position="16"/>
        <end position="46"/>
    </location>
</feature>
<organism evidence="2 3">
    <name type="scientific">Corchorus olitorius</name>
    <dbReference type="NCBI Taxonomy" id="93759"/>
    <lineage>
        <taxon>Eukaryota</taxon>
        <taxon>Viridiplantae</taxon>
        <taxon>Streptophyta</taxon>
        <taxon>Embryophyta</taxon>
        <taxon>Tracheophyta</taxon>
        <taxon>Spermatophyta</taxon>
        <taxon>Magnoliopsida</taxon>
        <taxon>eudicotyledons</taxon>
        <taxon>Gunneridae</taxon>
        <taxon>Pentapetalae</taxon>
        <taxon>rosids</taxon>
        <taxon>malvids</taxon>
        <taxon>Malvales</taxon>
        <taxon>Malvaceae</taxon>
        <taxon>Grewioideae</taxon>
        <taxon>Apeibeae</taxon>
        <taxon>Corchorus</taxon>
    </lineage>
</organism>
<name>A0A1R3GZ08_9ROSI</name>
<dbReference type="EMBL" id="AWUE01021139">
    <property type="protein sequence ID" value="OMO63230.1"/>
    <property type="molecule type" value="Genomic_DNA"/>
</dbReference>
<accession>A0A1R3GZ08</accession>
<gene>
    <name evidence="2" type="ORF">COLO4_32654</name>
</gene>
<comment type="caution">
    <text evidence="2">The sequence shown here is derived from an EMBL/GenBank/DDBJ whole genome shotgun (WGS) entry which is preliminary data.</text>
</comment>
<feature type="compositionally biased region" description="Basic residues" evidence="1">
    <location>
        <begin position="36"/>
        <end position="46"/>
    </location>
</feature>
<evidence type="ECO:0000256" key="1">
    <source>
        <dbReference type="SAM" id="MobiDB-lite"/>
    </source>
</evidence>
<dbReference type="Proteomes" id="UP000187203">
    <property type="component" value="Unassembled WGS sequence"/>
</dbReference>
<proteinExistence type="predicted"/>
<evidence type="ECO:0000313" key="2">
    <source>
        <dbReference type="EMBL" id="OMO63230.1"/>
    </source>
</evidence>
<evidence type="ECO:0000313" key="3">
    <source>
        <dbReference type="Proteomes" id="UP000187203"/>
    </source>
</evidence>
<feature type="compositionally biased region" description="Polar residues" evidence="1">
    <location>
        <begin position="21"/>
        <end position="35"/>
    </location>
</feature>
<keyword evidence="3" id="KW-1185">Reference proteome</keyword>